<comment type="caution">
    <text evidence="2">The sequence shown here is derived from an EMBL/GenBank/DDBJ whole genome shotgun (WGS) entry which is preliminary data.</text>
</comment>
<evidence type="ECO:0000313" key="2">
    <source>
        <dbReference type="EMBL" id="RCN43215.1"/>
    </source>
</evidence>
<dbReference type="SUPFAM" id="SSF52313">
    <property type="entry name" value="Ribosomal protein S2"/>
    <property type="match status" value="1"/>
</dbReference>
<organism evidence="2 3">
    <name type="scientific">Ancylostoma caninum</name>
    <name type="common">Dog hookworm</name>
    <dbReference type="NCBI Taxonomy" id="29170"/>
    <lineage>
        <taxon>Eukaryota</taxon>
        <taxon>Metazoa</taxon>
        <taxon>Ecdysozoa</taxon>
        <taxon>Nematoda</taxon>
        <taxon>Chromadorea</taxon>
        <taxon>Rhabditida</taxon>
        <taxon>Rhabditina</taxon>
        <taxon>Rhabditomorpha</taxon>
        <taxon>Strongyloidea</taxon>
        <taxon>Ancylostomatidae</taxon>
        <taxon>Ancylostomatinae</taxon>
        <taxon>Ancylostoma</taxon>
    </lineage>
</organism>
<evidence type="ECO:0000313" key="3">
    <source>
        <dbReference type="Proteomes" id="UP000252519"/>
    </source>
</evidence>
<dbReference type="STRING" id="29170.A0A368GJQ0"/>
<dbReference type="GO" id="GO:0006412">
    <property type="term" value="P:translation"/>
    <property type="evidence" value="ECO:0007669"/>
    <property type="project" value="InterPro"/>
</dbReference>
<dbReference type="InterPro" id="IPR023591">
    <property type="entry name" value="Ribosomal_uS2_flav_dom_sf"/>
</dbReference>
<sequence>MKWAVYGERLGVCIFDLDITRKHLIRALNFVAHVAMRAGLILFITTNRETIFSVEKVAEEQGHFI</sequence>
<dbReference type="Pfam" id="PF00318">
    <property type="entry name" value="Ribosomal_S2"/>
    <property type="match status" value="1"/>
</dbReference>
<dbReference type="GO" id="GO:0003735">
    <property type="term" value="F:structural constituent of ribosome"/>
    <property type="evidence" value="ECO:0007669"/>
    <property type="project" value="InterPro"/>
</dbReference>
<dbReference type="AlphaFoldDB" id="A0A368GJQ0"/>
<dbReference type="Gene3D" id="3.40.50.10490">
    <property type="entry name" value="Glucose-6-phosphate isomerase like protein, domain 1"/>
    <property type="match status" value="1"/>
</dbReference>
<dbReference type="OrthoDB" id="2320368at2759"/>
<name>A0A368GJQ0_ANCCA</name>
<dbReference type="GO" id="GO:0005763">
    <property type="term" value="C:mitochondrial small ribosomal subunit"/>
    <property type="evidence" value="ECO:0007669"/>
    <property type="project" value="TreeGrafter"/>
</dbReference>
<dbReference type="InterPro" id="IPR001865">
    <property type="entry name" value="Ribosomal_uS2"/>
</dbReference>
<reference evidence="2 3" key="1">
    <citation type="submission" date="2014-10" db="EMBL/GenBank/DDBJ databases">
        <title>Draft genome of the hookworm Ancylostoma caninum.</title>
        <authorList>
            <person name="Mitreva M."/>
        </authorList>
    </citation>
    <scope>NUCLEOTIDE SEQUENCE [LARGE SCALE GENOMIC DNA]</scope>
    <source>
        <strain evidence="2 3">Baltimore</strain>
    </source>
</reference>
<dbReference type="InterPro" id="IPR005706">
    <property type="entry name" value="Ribosomal_uS2_bac/mit/plastid"/>
</dbReference>
<dbReference type="Proteomes" id="UP000252519">
    <property type="component" value="Unassembled WGS sequence"/>
</dbReference>
<dbReference type="EMBL" id="JOJR01000165">
    <property type="protein sequence ID" value="RCN43215.1"/>
    <property type="molecule type" value="Genomic_DNA"/>
</dbReference>
<protein>
    <submittedName>
        <fullName evidence="2">Uncharacterized protein</fullName>
    </submittedName>
</protein>
<accession>A0A368GJQ0</accession>
<proteinExistence type="inferred from homology"/>
<comment type="similarity">
    <text evidence="1">Belongs to the universal ribosomal protein uS2 family.</text>
</comment>
<dbReference type="PANTHER" id="PTHR12534:SF0">
    <property type="entry name" value="SMALL RIBOSOMAL SUBUNIT PROTEIN US2M"/>
    <property type="match status" value="1"/>
</dbReference>
<dbReference type="PANTHER" id="PTHR12534">
    <property type="entry name" value="30S RIBOSOMAL PROTEIN S2 PROKARYOTIC AND ORGANELLAR"/>
    <property type="match status" value="1"/>
</dbReference>
<evidence type="ECO:0000256" key="1">
    <source>
        <dbReference type="ARBA" id="ARBA00006242"/>
    </source>
</evidence>
<keyword evidence="3" id="KW-1185">Reference proteome</keyword>
<gene>
    <name evidence="2" type="ORF">ANCCAN_10790</name>
</gene>